<evidence type="ECO:0000256" key="3">
    <source>
        <dbReference type="RuleBase" id="RU003476"/>
    </source>
</evidence>
<dbReference type="EMBL" id="FNAN01000002">
    <property type="protein sequence ID" value="SDD77714.1"/>
    <property type="molecule type" value="Genomic_DNA"/>
</dbReference>
<dbReference type="InterPro" id="IPR000086">
    <property type="entry name" value="NUDIX_hydrolase_dom"/>
</dbReference>
<dbReference type="Proteomes" id="UP000198748">
    <property type="component" value="Unassembled WGS sequence"/>
</dbReference>
<sequence>MPVQKKQVLATLNADIGSIYGGSVRVRVCGVCVHEDRLLLVNHSLYADDAFWSPPGGGVYFGETAEHALAREFREETGLEVIVGELLFVNEHIADPLHAVELFFEIESFTGQLASGFDPELAADGQVIRDVRFLSWEEIQAILPAHKHRILNKVASLAGIFELNKYISGS</sequence>
<proteinExistence type="inferred from homology"/>
<evidence type="ECO:0000313" key="5">
    <source>
        <dbReference type="EMBL" id="SDD77714.1"/>
    </source>
</evidence>
<evidence type="ECO:0000259" key="4">
    <source>
        <dbReference type="PROSITE" id="PS51462"/>
    </source>
</evidence>
<dbReference type="AlphaFoldDB" id="A0A1G6XHK6"/>
<dbReference type="PANTHER" id="PTHR43046:SF14">
    <property type="entry name" value="MUTT_NUDIX FAMILY PROTEIN"/>
    <property type="match status" value="1"/>
</dbReference>
<keyword evidence="6" id="KW-1185">Reference proteome</keyword>
<organism evidence="5 6">
    <name type="scientific">Dyadobacter soli</name>
    <dbReference type="NCBI Taxonomy" id="659014"/>
    <lineage>
        <taxon>Bacteria</taxon>
        <taxon>Pseudomonadati</taxon>
        <taxon>Bacteroidota</taxon>
        <taxon>Cytophagia</taxon>
        <taxon>Cytophagales</taxon>
        <taxon>Spirosomataceae</taxon>
        <taxon>Dyadobacter</taxon>
    </lineage>
</organism>
<dbReference type="InterPro" id="IPR015797">
    <property type="entry name" value="NUDIX_hydrolase-like_dom_sf"/>
</dbReference>
<dbReference type="PANTHER" id="PTHR43046">
    <property type="entry name" value="GDP-MANNOSE MANNOSYL HYDROLASE"/>
    <property type="match status" value="1"/>
</dbReference>
<accession>A0A1G6XHK6</accession>
<dbReference type="SUPFAM" id="SSF55811">
    <property type="entry name" value="Nudix"/>
    <property type="match status" value="1"/>
</dbReference>
<protein>
    <submittedName>
        <fullName evidence="5">ADP-ribose pyrophosphatase YjhB, NUDIX family</fullName>
    </submittedName>
</protein>
<dbReference type="GO" id="GO:0016787">
    <property type="term" value="F:hydrolase activity"/>
    <property type="evidence" value="ECO:0007669"/>
    <property type="project" value="UniProtKB-KW"/>
</dbReference>
<dbReference type="InterPro" id="IPR020476">
    <property type="entry name" value="Nudix_hydrolase"/>
</dbReference>
<feature type="domain" description="Nudix hydrolase" evidence="4">
    <location>
        <begin position="22"/>
        <end position="156"/>
    </location>
</feature>
<reference evidence="6" key="1">
    <citation type="submission" date="2016-10" db="EMBL/GenBank/DDBJ databases">
        <authorList>
            <person name="Varghese N."/>
            <person name="Submissions S."/>
        </authorList>
    </citation>
    <scope>NUCLEOTIDE SEQUENCE [LARGE SCALE GENOMIC DNA]</scope>
    <source>
        <strain evidence="6">DSM 25329</strain>
    </source>
</reference>
<name>A0A1G6XHK6_9BACT</name>
<evidence type="ECO:0000256" key="1">
    <source>
        <dbReference type="ARBA" id="ARBA00001946"/>
    </source>
</evidence>
<dbReference type="Pfam" id="PF00293">
    <property type="entry name" value="NUDIX"/>
    <property type="match status" value="1"/>
</dbReference>
<dbReference type="InterPro" id="IPR020084">
    <property type="entry name" value="NUDIX_hydrolase_CS"/>
</dbReference>
<evidence type="ECO:0000256" key="2">
    <source>
        <dbReference type="ARBA" id="ARBA00022801"/>
    </source>
</evidence>
<keyword evidence="2 3" id="KW-0378">Hydrolase</keyword>
<dbReference type="PROSITE" id="PS00893">
    <property type="entry name" value="NUDIX_BOX"/>
    <property type="match status" value="1"/>
</dbReference>
<dbReference type="STRING" id="659014.SAMN04487996_102169"/>
<comment type="cofactor">
    <cofactor evidence="1">
        <name>Mg(2+)</name>
        <dbReference type="ChEBI" id="CHEBI:18420"/>
    </cofactor>
</comment>
<dbReference type="Gene3D" id="3.90.79.10">
    <property type="entry name" value="Nucleoside Triphosphate Pyrophosphohydrolase"/>
    <property type="match status" value="1"/>
</dbReference>
<dbReference type="PROSITE" id="PS51462">
    <property type="entry name" value="NUDIX"/>
    <property type="match status" value="1"/>
</dbReference>
<evidence type="ECO:0000313" key="6">
    <source>
        <dbReference type="Proteomes" id="UP000198748"/>
    </source>
</evidence>
<gene>
    <name evidence="5" type="ORF">SAMN04487996_102169</name>
</gene>
<comment type="similarity">
    <text evidence="3">Belongs to the Nudix hydrolase family.</text>
</comment>
<dbReference type="PRINTS" id="PR00502">
    <property type="entry name" value="NUDIXFAMILY"/>
</dbReference>